<dbReference type="InterPro" id="IPR003703">
    <property type="entry name" value="Acyl_CoA_thio"/>
</dbReference>
<accession>A0A835II65</accession>
<dbReference type="PROSITE" id="PS50042">
    <property type="entry name" value="CNMP_BINDING_3"/>
    <property type="match status" value="1"/>
</dbReference>
<dbReference type="Pfam" id="PF00027">
    <property type="entry name" value="cNMP_binding"/>
    <property type="match status" value="1"/>
</dbReference>
<dbReference type="PANTHER" id="PTHR11066:SF34">
    <property type="entry name" value="ACYL-COENZYME A THIOESTERASE 8"/>
    <property type="match status" value="1"/>
</dbReference>
<dbReference type="PROSITE" id="PS00888">
    <property type="entry name" value="CNMP_BINDING_1"/>
    <property type="match status" value="1"/>
</dbReference>
<evidence type="ECO:0000259" key="3">
    <source>
        <dbReference type="PROSITE" id="PS50042"/>
    </source>
</evidence>
<evidence type="ECO:0000313" key="4">
    <source>
        <dbReference type="EMBL" id="KAF9617639.1"/>
    </source>
</evidence>
<dbReference type="GO" id="GO:0006637">
    <property type="term" value="P:acyl-CoA metabolic process"/>
    <property type="evidence" value="ECO:0007669"/>
    <property type="project" value="InterPro"/>
</dbReference>
<proteinExistence type="inferred from homology"/>
<dbReference type="InterPro" id="IPR029069">
    <property type="entry name" value="HotDog_dom_sf"/>
</dbReference>
<dbReference type="InterPro" id="IPR014710">
    <property type="entry name" value="RmlC-like_jellyroll"/>
</dbReference>
<dbReference type="InterPro" id="IPR049449">
    <property type="entry name" value="TesB_ACOT8-like_N"/>
</dbReference>
<dbReference type="SUPFAM" id="SSF54637">
    <property type="entry name" value="Thioesterase/thiol ester dehydrase-isomerase"/>
    <property type="match status" value="2"/>
</dbReference>
<evidence type="ECO:0000313" key="5">
    <source>
        <dbReference type="Proteomes" id="UP000631114"/>
    </source>
</evidence>
<evidence type="ECO:0000256" key="1">
    <source>
        <dbReference type="ARBA" id="ARBA00006538"/>
    </source>
</evidence>
<name>A0A835II65_9MAGN</name>
<dbReference type="InterPro" id="IPR018488">
    <property type="entry name" value="cNMP-bd_CS"/>
</dbReference>
<sequence>MDTDSVIEFLGHVPLLQRLPSSSLKKIAQFVQIKHFQRGDHIVREGENGDGIYFIWDGEAEVCGPLNVDEENRTELLLKRYDYFSYGTATSVHEADVIALSKLTCLVLPSEYSSLMKSKSIWNADETLCSMLEHILQLDPIECSNALHLHIWDLQALAAASKTVDSLKFVHSLHSYFLLAGDLNMPIIYQVHRLRDGNSFATRRVDATQKGNVVFTLLASFQKEEEGFEHQEVTMPSVPAPERLLSMEELREKRLTDPRLPREYRNKVATKNFIPWPVEIKFCEPNNSTNQSKTPPSLKYWFRARGKLSDDQALHR</sequence>
<dbReference type="CDD" id="cd03445">
    <property type="entry name" value="Thioesterase_II_repeat2"/>
    <property type="match status" value="1"/>
</dbReference>
<dbReference type="Pfam" id="PF13622">
    <property type="entry name" value="4HBT_3"/>
    <property type="match status" value="1"/>
</dbReference>
<evidence type="ECO:0000256" key="2">
    <source>
        <dbReference type="ARBA" id="ARBA00022801"/>
    </source>
</evidence>
<protein>
    <recommendedName>
        <fullName evidence="3">Cyclic nucleotide-binding domain-containing protein</fullName>
    </recommendedName>
</protein>
<dbReference type="InterPro" id="IPR000595">
    <property type="entry name" value="cNMP-bd_dom"/>
</dbReference>
<dbReference type="SUPFAM" id="SSF51206">
    <property type="entry name" value="cAMP-binding domain-like"/>
    <property type="match status" value="1"/>
</dbReference>
<dbReference type="Gene3D" id="2.40.160.210">
    <property type="entry name" value="Acyl-CoA thioesterase, double hotdog domain"/>
    <property type="match status" value="1"/>
</dbReference>
<feature type="domain" description="Cyclic nucleotide-binding" evidence="3">
    <location>
        <begin position="15"/>
        <end position="62"/>
    </location>
</feature>
<dbReference type="InterPro" id="IPR042171">
    <property type="entry name" value="Acyl-CoA_hotdog"/>
</dbReference>
<dbReference type="GO" id="GO:0047617">
    <property type="term" value="F:fatty acyl-CoA hydrolase activity"/>
    <property type="evidence" value="ECO:0007669"/>
    <property type="project" value="InterPro"/>
</dbReference>
<reference evidence="4 5" key="1">
    <citation type="submission" date="2020-10" db="EMBL/GenBank/DDBJ databases">
        <title>The Coptis chinensis genome and diversification of protoberbering-type alkaloids.</title>
        <authorList>
            <person name="Wang B."/>
            <person name="Shu S."/>
            <person name="Song C."/>
            <person name="Liu Y."/>
        </authorList>
    </citation>
    <scope>NUCLEOTIDE SEQUENCE [LARGE SCALE GENOMIC DNA]</scope>
    <source>
        <strain evidence="4">HL-2020</strain>
        <tissue evidence="4">Leaf</tissue>
    </source>
</reference>
<comment type="similarity">
    <text evidence="1">Belongs to the C/M/P thioester hydrolase family.</text>
</comment>
<dbReference type="PANTHER" id="PTHR11066">
    <property type="entry name" value="ACYL-COA THIOESTERASE"/>
    <property type="match status" value="1"/>
</dbReference>
<dbReference type="Proteomes" id="UP000631114">
    <property type="component" value="Unassembled WGS sequence"/>
</dbReference>
<gene>
    <name evidence="4" type="ORF">IFM89_037702</name>
</gene>
<keyword evidence="5" id="KW-1185">Reference proteome</keyword>
<dbReference type="FunFam" id="2.60.120.10:FF:000109">
    <property type="entry name" value="Acyl-CoA thioesterase II"/>
    <property type="match status" value="1"/>
</dbReference>
<dbReference type="Gene3D" id="2.60.120.10">
    <property type="entry name" value="Jelly Rolls"/>
    <property type="match status" value="1"/>
</dbReference>
<dbReference type="CDD" id="cd00038">
    <property type="entry name" value="CAP_ED"/>
    <property type="match status" value="1"/>
</dbReference>
<dbReference type="InterPro" id="IPR018490">
    <property type="entry name" value="cNMP-bd_dom_sf"/>
</dbReference>
<keyword evidence="2" id="KW-0378">Hydrolase</keyword>
<dbReference type="EMBL" id="JADFTS010000003">
    <property type="protein sequence ID" value="KAF9617639.1"/>
    <property type="molecule type" value="Genomic_DNA"/>
</dbReference>
<dbReference type="GO" id="GO:0009062">
    <property type="term" value="P:fatty acid catabolic process"/>
    <property type="evidence" value="ECO:0007669"/>
    <property type="project" value="TreeGrafter"/>
</dbReference>
<dbReference type="AlphaFoldDB" id="A0A835II65"/>
<comment type="caution">
    <text evidence="4">The sequence shown here is derived from an EMBL/GenBank/DDBJ whole genome shotgun (WGS) entry which is preliminary data.</text>
</comment>
<organism evidence="4 5">
    <name type="scientific">Coptis chinensis</name>
    <dbReference type="NCBI Taxonomy" id="261450"/>
    <lineage>
        <taxon>Eukaryota</taxon>
        <taxon>Viridiplantae</taxon>
        <taxon>Streptophyta</taxon>
        <taxon>Embryophyta</taxon>
        <taxon>Tracheophyta</taxon>
        <taxon>Spermatophyta</taxon>
        <taxon>Magnoliopsida</taxon>
        <taxon>Ranunculales</taxon>
        <taxon>Ranunculaceae</taxon>
        <taxon>Coptidoideae</taxon>
        <taxon>Coptis</taxon>
    </lineage>
</organism>
<dbReference type="OrthoDB" id="68328at2759"/>